<dbReference type="InterPro" id="IPR000847">
    <property type="entry name" value="LysR_HTH_N"/>
</dbReference>
<protein>
    <submittedName>
        <fullName evidence="6">LysR family transcriptional regulator</fullName>
    </submittedName>
</protein>
<accession>A0ABY6INV0</accession>
<dbReference type="EMBL" id="CP107716">
    <property type="protein sequence ID" value="UYQ72265.1"/>
    <property type="molecule type" value="Genomic_DNA"/>
</dbReference>
<dbReference type="Gene3D" id="3.40.190.10">
    <property type="entry name" value="Periplasmic binding protein-like II"/>
    <property type="match status" value="2"/>
</dbReference>
<gene>
    <name evidence="6" type="ORF">OF122_00260</name>
</gene>
<dbReference type="CDD" id="cd05466">
    <property type="entry name" value="PBP2_LTTR_substrate"/>
    <property type="match status" value="1"/>
</dbReference>
<dbReference type="SUPFAM" id="SSF46785">
    <property type="entry name" value="Winged helix' DNA-binding domain"/>
    <property type="match status" value="1"/>
</dbReference>
<dbReference type="Proteomes" id="UP001163882">
    <property type="component" value="Chromosome"/>
</dbReference>
<dbReference type="PANTHER" id="PTHR30126">
    <property type="entry name" value="HTH-TYPE TRANSCRIPTIONAL REGULATOR"/>
    <property type="match status" value="1"/>
</dbReference>
<dbReference type="Gene3D" id="1.10.10.10">
    <property type="entry name" value="Winged helix-like DNA-binding domain superfamily/Winged helix DNA-binding domain"/>
    <property type="match status" value="1"/>
</dbReference>
<reference evidence="6" key="1">
    <citation type="submission" date="2022-10" db="EMBL/GenBank/DDBJ databases">
        <title>YIM 151497 complete genome.</title>
        <authorList>
            <person name="Chen X."/>
        </authorList>
    </citation>
    <scope>NUCLEOTIDE SEQUENCE</scope>
    <source>
        <strain evidence="6">YIM 151497</strain>
    </source>
</reference>
<dbReference type="PROSITE" id="PS50931">
    <property type="entry name" value="HTH_LYSR"/>
    <property type="match status" value="1"/>
</dbReference>
<evidence type="ECO:0000259" key="5">
    <source>
        <dbReference type="PROSITE" id="PS50931"/>
    </source>
</evidence>
<evidence type="ECO:0000256" key="2">
    <source>
        <dbReference type="ARBA" id="ARBA00023015"/>
    </source>
</evidence>
<dbReference type="PANTHER" id="PTHR30126:SF77">
    <property type="entry name" value="TRANSCRIPTIONAL REGULATORY PROTEIN"/>
    <property type="match status" value="1"/>
</dbReference>
<organism evidence="6 7">
    <name type="scientific">Pelagibacterium flavum</name>
    <dbReference type="NCBI Taxonomy" id="2984530"/>
    <lineage>
        <taxon>Bacteria</taxon>
        <taxon>Pseudomonadati</taxon>
        <taxon>Pseudomonadota</taxon>
        <taxon>Alphaproteobacteria</taxon>
        <taxon>Hyphomicrobiales</taxon>
        <taxon>Devosiaceae</taxon>
        <taxon>Pelagibacterium</taxon>
    </lineage>
</organism>
<dbReference type="RefSeq" id="WP_264225904.1">
    <property type="nucleotide sequence ID" value="NZ_CP107716.1"/>
</dbReference>
<evidence type="ECO:0000313" key="6">
    <source>
        <dbReference type="EMBL" id="UYQ72265.1"/>
    </source>
</evidence>
<feature type="domain" description="HTH lysR-type" evidence="5">
    <location>
        <begin position="1"/>
        <end position="58"/>
    </location>
</feature>
<sequence length="304" mass="33157">MEIKQLEAFLAVASLGSFNAAANRLRITQPAISARIRYLETELGVALFDRAVRPVRLTGHGYRVLDYAERMVDMASEMAAIAGDQGKSAVRRVSIGLPSAIARDWAPKMVSLLRAEWPEMAIEFRIDRSPILRDMLNDGAIDMALLIGPVVDPGVRCLPLCRYEQVWIAHSASPLTARTTIAELSAHPVITYSKKSFAFVEIENALRLNGIRNYQLSSSDSSEAILSIVKEGLGVGFVLRPAAETDIASETVRVLTVSDLKIESHVAYYAAYKHDGTRSLGMSVAELASWTQTAPRTAEAVVVG</sequence>
<proteinExistence type="inferred from homology"/>
<keyword evidence="3" id="KW-0238">DNA-binding</keyword>
<comment type="similarity">
    <text evidence="1">Belongs to the LysR transcriptional regulatory family.</text>
</comment>
<keyword evidence="7" id="KW-1185">Reference proteome</keyword>
<evidence type="ECO:0000313" key="7">
    <source>
        <dbReference type="Proteomes" id="UP001163882"/>
    </source>
</evidence>
<dbReference type="SUPFAM" id="SSF53850">
    <property type="entry name" value="Periplasmic binding protein-like II"/>
    <property type="match status" value="1"/>
</dbReference>
<dbReference type="Pfam" id="PF03466">
    <property type="entry name" value="LysR_substrate"/>
    <property type="match status" value="1"/>
</dbReference>
<dbReference type="PRINTS" id="PR00039">
    <property type="entry name" value="HTHLYSR"/>
</dbReference>
<keyword evidence="4" id="KW-0804">Transcription</keyword>
<name>A0ABY6INV0_9HYPH</name>
<keyword evidence="2" id="KW-0805">Transcription regulation</keyword>
<evidence type="ECO:0000256" key="1">
    <source>
        <dbReference type="ARBA" id="ARBA00009437"/>
    </source>
</evidence>
<evidence type="ECO:0000256" key="3">
    <source>
        <dbReference type="ARBA" id="ARBA00023125"/>
    </source>
</evidence>
<evidence type="ECO:0000256" key="4">
    <source>
        <dbReference type="ARBA" id="ARBA00023163"/>
    </source>
</evidence>
<dbReference type="InterPro" id="IPR036388">
    <property type="entry name" value="WH-like_DNA-bd_sf"/>
</dbReference>
<dbReference type="InterPro" id="IPR036390">
    <property type="entry name" value="WH_DNA-bd_sf"/>
</dbReference>
<dbReference type="Pfam" id="PF00126">
    <property type="entry name" value="HTH_1"/>
    <property type="match status" value="1"/>
</dbReference>
<dbReference type="InterPro" id="IPR005119">
    <property type="entry name" value="LysR_subst-bd"/>
</dbReference>